<reference evidence="6 7" key="1">
    <citation type="submission" date="2020-04" db="EMBL/GenBank/DDBJ databases">
        <title>Enterovirga sp. isolate from soil.</title>
        <authorList>
            <person name="Chea S."/>
            <person name="Kim D.-U."/>
        </authorList>
    </citation>
    <scope>NUCLEOTIDE SEQUENCE [LARGE SCALE GENOMIC DNA]</scope>
    <source>
        <strain evidence="6 7">DB1703</strain>
    </source>
</reference>
<dbReference type="PIRSF" id="PIRSF036466">
    <property type="entry name" value="UCP036466"/>
    <property type="match status" value="1"/>
</dbReference>
<protein>
    <recommendedName>
        <fullName evidence="5">UPF0391 membrane protein HJG44_22910</fullName>
    </recommendedName>
</protein>
<dbReference type="Proteomes" id="UP000564885">
    <property type="component" value="Unassembled WGS sequence"/>
</dbReference>
<evidence type="ECO:0000313" key="7">
    <source>
        <dbReference type="Proteomes" id="UP000564885"/>
    </source>
</evidence>
<dbReference type="EMBL" id="JABEPP010000007">
    <property type="protein sequence ID" value="NNM75216.1"/>
    <property type="molecule type" value="Genomic_DNA"/>
</dbReference>
<keyword evidence="1 5" id="KW-1003">Cell membrane</keyword>
<comment type="caution">
    <text evidence="6">The sequence shown here is derived from an EMBL/GenBank/DDBJ whole genome shotgun (WGS) entry which is preliminary data.</text>
</comment>
<feature type="transmembrane region" description="Helical" evidence="5">
    <location>
        <begin position="6"/>
        <end position="26"/>
    </location>
</feature>
<evidence type="ECO:0000256" key="5">
    <source>
        <dbReference type="HAMAP-Rule" id="MF_01361"/>
    </source>
</evidence>
<keyword evidence="2 5" id="KW-0812">Transmembrane</keyword>
<name>A0A849I5S9_9HYPH</name>
<dbReference type="Pfam" id="PF07043">
    <property type="entry name" value="DUF1328"/>
    <property type="match status" value="1"/>
</dbReference>
<sequence length="57" mass="5971">MLRWALIFFIISLVAGALGFTGIAAGAGRIARLLFGLFLVLAILVVVVALLIGQAIF</sequence>
<feature type="transmembrane region" description="Helical" evidence="5">
    <location>
        <begin position="33"/>
        <end position="56"/>
    </location>
</feature>
<evidence type="ECO:0000256" key="2">
    <source>
        <dbReference type="ARBA" id="ARBA00022692"/>
    </source>
</evidence>
<comment type="caution">
    <text evidence="5">Lacks conserved residue(s) required for the propagation of feature annotation.</text>
</comment>
<organism evidence="6 7">
    <name type="scientific">Enterovirga aerilata</name>
    <dbReference type="NCBI Taxonomy" id="2730920"/>
    <lineage>
        <taxon>Bacteria</taxon>
        <taxon>Pseudomonadati</taxon>
        <taxon>Pseudomonadota</taxon>
        <taxon>Alphaproteobacteria</taxon>
        <taxon>Hyphomicrobiales</taxon>
        <taxon>Methylobacteriaceae</taxon>
        <taxon>Enterovirga</taxon>
    </lineage>
</organism>
<evidence type="ECO:0000256" key="1">
    <source>
        <dbReference type="ARBA" id="ARBA00022475"/>
    </source>
</evidence>
<dbReference type="RefSeq" id="WP_171220704.1">
    <property type="nucleotide sequence ID" value="NZ_JABEPP010000007.1"/>
</dbReference>
<keyword evidence="4 5" id="KW-0472">Membrane</keyword>
<evidence type="ECO:0000256" key="4">
    <source>
        <dbReference type="ARBA" id="ARBA00023136"/>
    </source>
</evidence>
<dbReference type="HAMAP" id="MF_01361">
    <property type="entry name" value="UPF0391"/>
    <property type="match status" value="1"/>
</dbReference>
<dbReference type="GO" id="GO:0005886">
    <property type="term" value="C:plasma membrane"/>
    <property type="evidence" value="ECO:0007669"/>
    <property type="project" value="UniProtKB-UniRule"/>
</dbReference>
<evidence type="ECO:0000313" key="6">
    <source>
        <dbReference type="EMBL" id="NNM75216.1"/>
    </source>
</evidence>
<gene>
    <name evidence="6" type="ORF">HJG44_22910</name>
</gene>
<evidence type="ECO:0000256" key="3">
    <source>
        <dbReference type="ARBA" id="ARBA00022989"/>
    </source>
</evidence>
<dbReference type="InterPro" id="IPR009760">
    <property type="entry name" value="DUF1328"/>
</dbReference>
<keyword evidence="3 5" id="KW-1133">Transmembrane helix</keyword>
<keyword evidence="7" id="KW-1185">Reference proteome</keyword>
<proteinExistence type="inferred from homology"/>
<dbReference type="AlphaFoldDB" id="A0A849I5S9"/>
<accession>A0A849I5S9</accession>
<comment type="similarity">
    <text evidence="5">Belongs to the UPF0391 family.</text>
</comment>